<keyword evidence="3" id="KW-0547">Nucleotide-binding</keyword>
<proteinExistence type="inferred from homology"/>
<reference evidence="7 8" key="1">
    <citation type="submission" date="2017-01" db="EMBL/GenBank/DDBJ databases">
        <title>Genome analysis of Paenibacillus selenitrireducens ES3-24.</title>
        <authorList>
            <person name="Xu D."/>
            <person name="Yao R."/>
            <person name="Zheng S."/>
        </authorList>
    </citation>
    <scope>NUCLEOTIDE SEQUENCE [LARGE SCALE GENOMIC DNA]</scope>
    <source>
        <strain evidence="7 8">ES3-24</strain>
    </source>
</reference>
<dbReference type="GO" id="GO:0005524">
    <property type="term" value="F:ATP binding"/>
    <property type="evidence" value="ECO:0007669"/>
    <property type="project" value="UniProtKB-KW"/>
</dbReference>
<dbReference type="Pfam" id="PF14524">
    <property type="entry name" value="Wzt_C"/>
    <property type="match status" value="1"/>
</dbReference>
<comment type="similarity">
    <text evidence="1">Belongs to the ABC transporter superfamily.</text>
</comment>
<evidence type="ECO:0000256" key="3">
    <source>
        <dbReference type="ARBA" id="ARBA00022741"/>
    </source>
</evidence>
<comment type="caution">
    <text evidence="7">The sequence shown here is derived from an EMBL/GenBank/DDBJ whole genome shotgun (WGS) entry which is preliminary data.</text>
</comment>
<organism evidence="7 8">
    <name type="scientific">Paenibacillus selenitireducens</name>
    <dbReference type="NCBI Taxonomy" id="1324314"/>
    <lineage>
        <taxon>Bacteria</taxon>
        <taxon>Bacillati</taxon>
        <taxon>Bacillota</taxon>
        <taxon>Bacilli</taxon>
        <taxon>Bacillales</taxon>
        <taxon>Paenibacillaceae</taxon>
        <taxon>Paenibacillus</taxon>
    </lineage>
</organism>
<evidence type="ECO:0000256" key="2">
    <source>
        <dbReference type="ARBA" id="ARBA00022448"/>
    </source>
</evidence>
<dbReference type="PANTHER" id="PTHR46743">
    <property type="entry name" value="TEICHOIC ACIDS EXPORT ATP-BINDING PROTEIN TAGH"/>
    <property type="match status" value="1"/>
</dbReference>
<dbReference type="InterPro" id="IPR050683">
    <property type="entry name" value="Bact_Polysacc_Export_ATP-bd"/>
</dbReference>
<dbReference type="EMBL" id="MSZX01000007">
    <property type="protein sequence ID" value="OPA76082.1"/>
    <property type="molecule type" value="Genomic_DNA"/>
</dbReference>
<dbReference type="STRING" id="1324314.BVG16_17855"/>
<name>A0A1T2X8B1_9BACL</name>
<keyword evidence="2" id="KW-0813">Transport</keyword>
<keyword evidence="5" id="KW-1278">Translocase</keyword>
<dbReference type="InterPro" id="IPR003593">
    <property type="entry name" value="AAA+_ATPase"/>
</dbReference>
<dbReference type="GO" id="GO:0140359">
    <property type="term" value="F:ABC-type transporter activity"/>
    <property type="evidence" value="ECO:0007669"/>
    <property type="project" value="InterPro"/>
</dbReference>
<evidence type="ECO:0000256" key="4">
    <source>
        <dbReference type="ARBA" id="ARBA00022840"/>
    </source>
</evidence>
<dbReference type="CDD" id="cd10147">
    <property type="entry name" value="Wzt_C-like"/>
    <property type="match status" value="1"/>
</dbReference>
<evidence type="ECO:0000313" key="7">
    <source>
        <dbReference type="EMBL" id="OPA76082.1"/>
    </source>
</evidence>
<accession>A0A1T2X8B1</accession>
<protein>
    <recommendedName>
        <fullName evidence="6">ABC transporter domain-containing protein</fullName>
    </recommendedName>
</protein>
<dbReference type="Gene3D" id="2.70.50.60">
    <property type="entry name" value="abc- transporter (atp binding component) like domain"/>
    <property type="match status" value="1"/>
</dbReference>
<dbReference type="PANTHER" id="PTHR46743:SF2">
    <property type="entry name" value="TEICHOIC ACIDS EXPORT ATP-BINDING PROTEIN TAGH"/>
    <property type="match status" value="1"/>
</dbReference>
<dbReference type="InterPro" id="IPR003439">
    <property type="entry name" value="ABC_transporter-like_ATP-bd"/>
</dbReference>
<keyword evidence="8" id="KW-1185">Reference proteome</keyword>
<dbReference type="OrthoDB" id="9778870at2"/>
<dbReference type="InterPro" id="IPR015860">
    <property type="entry name" value="ABC_transpr_TagH-like"/>
</dbReference>
<dbReference type="InterPro" id="IPR027417">
    <property type="entry name" value="P-loop_NTPase"/>
</dbReference>
<evidence type="ECO:0000259" key="6">
    <source>
        <dbReference type="PROSITE" id="PS50893"/>
    </source>
</evidence>
<dbReference type="SMART" id="SM00382">
    <property type="entry name" value="AAA"/>
    <property type="match status" value="1"/>
</dbReference>
<dbReference type="Gene3D" id="3.40.50.300">
    <property type="entry name" value="P-loop containing nucleotide triphosphate hydrolases"/>
    <property type="match status" value="1"/>
</dbReference>
<feature type="domain" description="ABC transporter" evidence="6">
    <location>
        <begin position="6"/>
        <end position="247"/>
    </location>
</feature>
<evidence type="ECO:0000256" key="1">
    <source>
        <dbReference type="ARBA" id="ARBA00005417"/>
    </source>
</evidence>
<dbReference type="GO" id="GO:0016020">
    <property type="term" value="C:membrane"/>
    <property type="evidence" value="ECO:0007669"/>
    <property type="project" value="InterPro"/>
</dbReference>
<dbReference type="CDD" id="cd03220">
    <property type="entry name" value="ABC_KpsT_Wzt"/>
    <property type="match status" value="1"/>
</dbReference>
<dbReference type="InterPro" id="IPR029439">
    <property type="entry name" value="Wzt_C"/>
</dbReference>
<dbReference type="PROSITE" id="PS50893">
    <property type="entry name" value="ABC_TRANSPORTER_2"/>
    <property type="match status" value="1"/>
</dbReference>
<dbReference type="RefSeq" id="WP_078500219.1">
    <property type="nucleotide sequence ID" value="NZ_MSZX01000007.1"/>
</dbReference>
<dbReference type="AlphaFoldDB" id="A0A1T2X8B1"/>
<evidence type="ECO:0000313" key="8">
    <source>
        <dbReference type="Proteomes" id="UP000190188"/>
    </source>
</evidence>
<sequence length="447" mass="50562">MGNEIIKVSNVSKLYKMYNQPTDRLKEALNFHNKTYHKEFHALTDISFTISKGENVGIIGKNGSGKSTLLKIITGIVQPNTGNVEVFGRVSAILELGSGFNPEYSGIENIFSYGMIMGITRKEMELKLDEIIEFADLGEFIHQAVKTYSSGMYARLAFSVAININPDLLIVDEALSVGDMGFQHKCMNKMKELIDQGVTVLFVSHDTFAVKSLCSRCIYLEQGNIKSDGSSVEVTDLYLMDTRKKIYTAEAGDISSINQMISTRMDQTTDDELVEVESVGNDVIVEDEGHSKNYEHMRYGTGDVRIRNVTMKNEQGEESDHFNYGEIMNIEIELQSNKEIKNLNCCIRIRDKNGIDVTGTTTFEEDLKFPVIKKGEKIIVSFKSPNLLKHDMAFSVGISINDTRNIADQAILDHIDLAYTFKSVYNPKRPVWYMYYQNYDINYTIIK</sequence>
<dbReference type="GO" id="GO:0016887">
    <property type="term" value="F:ATP hydrolysis activity"/>
    <property type="evidence" value="ECO:0007669"/>
    <property type="project" value="InterPro"/>
</dbReference>
<dbReference type="Proteomes" id="UP000190188">
    <property type="component" value="Unassembled WGS sequence"/>
</dbReference>
<dbReference type="SUPFAM" id="SSF52540">
    <property type="entry name" value="P-loop containing nucleoside triphosphate hydrolases"/>
    <property type="match status" value="1"/>
</dbReference>
<keyword evidence="4" id="KW-0067">ATP-binding</keyword>
<evidence type="ECO:0000256" key="5">
    <source>
        <dbReference type="ARBA" id="ARBA00022967"/>
    </source>
</evidence>
<dbReference type="Pfam" id="PF00005">
    <property type="entry name" value="ABC_tran"/>
    <property type="match status" value="1"/>
</dbReference>
<gene>
    <name evidence="7" type="ORF">BVG16_17855</name>
</gene>